<feature type="region of interest" description="Disordered" evidence="1">
    <location>
        <begin position="24"/>
        <end position="49"/>
    </location>
</feature>
<organism evidence="2 3">
    <name type="scientific">Homarus americanus</name>
    <name type="common">American lobster</name>
    <dbReference type="NCBI Taxonomy" id="6706"/>
    <lineage>
        <taxon>Eukaryota</taxon>
        <taxon>Metazoa</taxon>
        <taxon>Ecdysozoa</taxon>
        <taxon>Arthropoda</taxon>
        <taxon>Crustacea</taxon>
        <taxon>Multicrustacea</taxon>
        <taxon>Malacostraca</taxon>
        <taxon>Eumalacostraca</taxon>
        <taxon>Eucarida</taxon>
        <taxon>Decapoda</taxon>
        <taxon>Pleocyemata</taxon>
        <taxon>Astacidea</taxon>
        <taxon>Nephropoidea</taxon>
        <taxon>Nephropidae</taxon>
        <taxon>Homarus</taxon>
    </lineage>
</organism>
<keyword evidence="3" id="KW-1185">Reference proteome</keyword>
<evidence type="ECO:0000313" key="2">
    <source>
        <dbReference type="EMBL" id="KAG7173767.1"/>
    </source>
</evidence>
<dbReference type="EMBL" id="JAHLQT010009009">
    <property type="protein sequence ID" value="KAG7173767.1"/>
    <property type="molecule type" value="Genomic_DNA"/>
</dbReference>
<evidence type="ECO:0000313" key="3">
    <source>
        <dbReference type="Proteomes" id="UP000747542"/>
    </source>
</evidence>
<protein>
    <submittedName>
        <fullName evidence="2">Uncharacterized protein</fullName>
    </submittedName>
</protein>
<dbReference type="AlphaFoldDB" id="A0A8J5N5Q1"/>
<reference evidence="2" key="1">
    <citation type="journal article" date="2021" name="Sci. Adv.">
        <title>The American lobster genome reveals insights on longevity, neural, and immune adaptations.</title>
        <authorList>
            <person name="Polinski J.M."/>
            <person name="Zimin A.V."/>
            <person name="Clark K.F."/>
            <person name="Kohn A.B."/>
            <person name="Sadowski N."/>
            <person name="Timp W."/>
            <person name="Ptitsyn A."/>
            <person name="Khanna P."/>
            <person name="Romanova D.Y."/>
            <person name="Williams P."/>
            <person name="Greenwood S.J."/>
            <person name="Moroz L.L."/>
            <person name="Walt D.R."/>
            <person name="Bodnar A.G."/>
        </authorList>
    </citation>
    <scope>NUCLEOTIDE SEQUENCE</scope>
    <source>
        <strain evidence="2">GMGI-L3</strain>
    </source>
</reference>
<sequence>MAKQAQEEYQRREECMSHILEHVVSQQEPSHHSTTTTNGATSSSAPWQTKFPFGAAPDLHLSSSASLLEFDACSTSLRGT</sequence>
<proteinExistence type="predicted"/>
<name>A0A8J5N5Q1_HOMAM</name>
<dbReference type="Proteomes" id="UP000747542">
    <property type="component" value="Unassembled WGS sequence"/>
</dbReference>
<accession>A0A8J5N5Q1</accession>
<evidence type="ECO:0000256" key="1">
    <source>
        <dbReference type="SAM" id="MobiDB-lite"/>
    </source>
</evidence>
<gene>
    <name evidence="2" type="ORF">Hamer_G018914</name>
</gene>
<feature type="compositionally biased region" description="Low complexity" evidence="1">
    <location>
        <begin position="32"/>
        <end position="45"/>
    </location>
</feature>
<comment type="caution">
    <text evidence="2">The sequence shown here is derived from an EMBL/GenBank/DDBJ whole genome shotgun (WGS) entry which is preliminary data.</text>
</comment>